<evidence type="ECO:0000256" key="1">
    <source>
        <dbReference type="ARBA" id="ARBA00022741"/>
    </source>
</evidence>
<keyword evidence="1" id="KW-0547">Nucleotide-binding</keyword>
<dbReference type="GO" id="GO:0005524">
    <property type="term" value="F:ATP binding"/>
    <property type="evidence" value="ECO:0007669"/>
    <property type="project" value="UniProtKB-KW"/>
</dbReference>
<dbReference type="Pfam" id="PF00270">
    <property type="entry name" value="DEAD"/>
    <property type="match status" value="1"/>
</dbReference>
<keyword evidence="13" id="KW-1185">Reference proteome</keyword>
<dbReference type="PROSITE" id="PS51194">
    <property type="entry name" value="HELICASE_CTER"/>
    <property type="match status" value="1"/>
</dbReference>
<dbReference type="SMART" id="SM00487">
    <property type="entry name" value="DEXDc"/>
    <property type="match status" value="1"/>
</dbReference>
<evidence type="ECO:0000256" key="6">
    <source>
        <dbReference type="ARBA" id="ARBA00023125"/>
    </source>
</evidence>
<dbReference type="InterPro" id="IPR014001">
    <property type="entry name" value="Helicase_ATP-bd"/>
</dbReference>
<dbReference type="InterPro" id="IPR055368">
    <property type="entry name" value="WH3_Lhr"/>
</dbReference>
<feature type="region of interest" description="Disordered" evidence="9">
    <location>
        <begin position="1296"/>
        <end position="1315"/>
    </location>
</feature>
<feature type="region of interest" description="Disordered" evidence="9">
    <location>
        <begin position="1474"/>
        <end position="1500"/>
    </location>
</feature>
<evidence type="ECO:0000256" key="7">
    <source>
        <dbReference type="ARBA" id="ARBA00023204"/>
    </source>
</evidence>
<keyword evidence="6" id="KW-0238">DNA-binding</keyword>
<dbReference type="InterPro" id="IPR013701">
    <property type="entry name" value="Lhr-like_DEAD/DEAH_assoc"/>
</dbReference>
<dbReference type="Pfam" id="PF23234">
    <property type="entry name" value="WHD_4th_Lhr"/>
    <property type="match status" value="1"/>
</dbReference>
<dbReference type="SMART" id="SM00490">
    <property type="entry name" value="HELICc"/>
    <property type="match status" value="1"/>
</dbReference>
<dbReference type="GO" id="GO:0016887">
    <property type="term" value="F:ATP hydrolysis activity"/>
    <property type="evidence" value="ECO:0007669"/>
    <property type="project" value="TreeGrafter"/>
</dbReference>
<dbReference type="SUPFAM" id="SSF52540">
    <property type="entry name" value="P-loop containing nucleoside triphosphate hydrolases"/>
    <property type="match status" value="1"/>
</dbReference>
<evidence type="ECO:0000313" key="12">
    <source>
        <dbReference type="EMBL" id="CAI4031055.1"/>
    </source>
</evidence>
<gene>
    <name evidence="12" type="ORF">DNFV4_01487</name>
</gene>
<keyword evidence="3" id="KW-0378">Hydrolase</keyword>
<sequence>MPLSSFHPVIAEWFRRRLGMPTDVQEQAWPAIRSGSDTLIAAPTGSGKTLAAFLTCIDTLFTQALNRELEDRTQVLYVSPLKALSNDVQKNLQQPLNEIGRAALEQGLLLPELRVLVRTGDTPMAERQQMLRRPPHILITTPESLFILLTAEKSRALLRTVRTVIVDEIHAVAATKRGAHLALSLERLDALTDVKSVRIGLSATQRPIELVAQFLVGDRPPPRIVDVGHRRTMDLAVEVPKDELGPVATNAVWSEIYDRVADLVRAHRSTLVFVNTRRLAERVAHRLEERLQDLGADVVAAHHGSLSRQIRLSAEERLKSGRTRVVVATASLELGIDVGTVDLVCQIGSPRAIATCLQRVGRAGHWVKAIPKGRLFAATRDELIECAALIRAMRSGLLDRIEVPSAPLDILAQQLVAAAATQSWSEDDLFALCRRAYPYREMDRAKFDEVLRMLAEGIATSRGRGQAYLHHDRINRRVRGRRGARLAAITSGGAIPDNANYVVVAEPEGTVVGSVDEDFAVESLAGDIMLLGNTSWRIKGIEMGKVRVEDAQGAPPNIPFWRGEAPARTAELSAEVARVRRELDRVAGPDHTESAIRWLREECRLPDRGAQQAVEYVLAGKAVLGTVPTQETVVAERFFDESGGMQLVIHAPFGGRINKAWGLALRKRFCVTFDFELQAAATDEGLVISLGEKHSFPLETVFSFLQPETVRSVLSQAVLAAPMFTTRWRWNASRALALLRFAKGKKVPPQIQRMRAEDLLASVFPDAIACRENLRNDGEGGVERRIPDHPLVEETLRDCLTEAMDVEGLTLLLRRLQEGAIRAVAVETPMPSPFSHEILNANPYAYLDDAPLEERRARAVDMRRTLPPELAGQVGALDQAAITEVARESWPVVRNADELHDALLTLVWVPEIEAPDWAPYLPELVASRRACLLSVRRNGGPDAAYHDQLASQTPSDLVGWIATEQAHLARALFPEAPFPDLPDLPADPSSGQVDREEAMEAVTLGWMESTGPTTEAELAARLGFSQGEIEQAFLRLEAKGQVLRGQFRPAAPSTQHSALHPRSSALSTQDSALYSVEWCHRRLLARIHRLTIGALRREIEPVSAAEFMRFLFRWQHVAPGARLHGERGLLEIITQLAGFEAAASSWESGLLRARLSKYEPELLDRLCFSGSVMWGRLSPYEPPAREAASGLGRRIIPTSLAPISLFPREEADWLLSQAGRAVQTESVAALAPQIALSVVAQDVQRMLSNRGASFFSELLHGTGHLPSEIEQALWELVAAGLVTADGFDSLRALMDPKRRRGEGRGRMQRPRHSAGRWSLLRRAEPSIATGQSSMAPPSALSTEHSAPNPQPSALPIESLARQLLRRYGVVFRDLLGRESDAIAWRDLLVQYRRMELRGEIRGGRFVSGFTGDQFALSEAVETLRALRKGSGSDPVAAQEIRLSACDPLNLVGVILPGSRIPSLPTNHVLFRGGLPVGSSGESPPSDLPRPLSATIARPRR</sequence>
<dbReference type="Pfam" id="PF23235">
    <property type="entry name" value="WHD_3rd_Lhr"/>
    <property type="match status" value="1"/>
</dbReference>
<dbReference type="CDD" id="cd18796">
    <property type="entry name" value="SF2_C_LHR"/>
    <property type="match status" value="1"/>
</dbReference>
<protein>
    <submittedName>
        <fullName evidence="12">DEAD/DEAH box helicase</fullName>
    </submittedName>
</protein>
<dbReference type="CDD" id="cd17922">
    <property type="entry name" value="DEXHc_LHR-like"/>
    <property type="match status" value="1"/>
</dbReference>
<keyword evidence="8" id="KW-0413">Isomerase</keyword>
<dbReference type="Proteomes" id="UP001179121">
    <property type="component" value="Chromosome"/>
</dbReference>
<feature type="domain" description="Helicase ATP-binding" evidence="10">
    <location>
        <begin position="29"/>
        <end position="223"/>
    </location>
</feature>
<dbReference type="InterPro" id="IPR001650">
    <property type="entry name" value="Helicase_C-like"/>
</dbReference>
<dbReference type="Pfam" id="PF19306">
    <property type="entry name" value="WHD_Lhr"/>
    <property type="match status" value="1"/>
</dbReference>
<keyword evidence="2" id="KW-0227">DNA damage</keyword>
<dbReference type="InterPro" id="IPR052511">
    <property type="entry name" value="ATP-dep_Helicase"/>
</dbReference>
<evidence type="ECO:0000256" key="3">
    <source>
        <dbReference type="ARBA" id="ARBA00022801"/>
    </source>
</evidence>
<evidence type="ECO:0000256" key="4">
    <source>
        <dbReference type="ARBA" id="ARBA00022806"/>
    </source>
</evidence>
<dbReference type="GO" id="GO:0004386">
    <property type="term" value="F:helicase activity"/>
    <property type="evidence" value="ECO:0007669"/>
    <property type="project" value="UniProtKB-KW"/>
</dbReference>
<dbReference type="Gene3D" id="3.40.50.300">
    <property type="entry name" value="P-loop containing nucleotide triphosphate hydrolases"/>
    <property type="match status" value="2"/>
</dbReference>
<dbReference type="GO" id="GO:0006281">
    <property type="term" value="P:DNA repair"/>
    <property type="evidence" value="ECO:0007669"/>
    <property type="project" value="UniProtKB-KW"/>
</dbReference>
<dbReference type="KEGG" id="nti:DNFV4_01487"/>
<keyword evidence="4 12" id="KW-0347">Helicase</keyword>
<evidence type="ECO:0000256" key="9">
    <source>
        <dbReference type="SAM" id="MobiDB-lite"/>
    </source>
</evidence>
<name>A0AA86T3J3_9BACT</name>
<evidence type="ECO:0000256" key="2">
    <source>
        <dbReference type="ARBA" id="ARBA00022763"/>
    </source>
</evidence>
<organism evidence="12 13">
    <name type="scientific">Nitrospira tepida</name>
    <dbReference type="NCBI Taxonomy" id="2973512"/>
    <lineage>
        <taxon>Bacteria</taxon>
        <taxon>Pseudomonadati</taxon>
        <taxon>Nitrospirota</taxon>
        <taxon>Nitrospiria</taxon>
        <taxon>Nitrospirales</taxon>
        <taxon>Nitrospiraceae</taxon>
        <taxon>Nitrospira</taxon>
    </lineage>
</organism>
<keyword evidence="7" id="KW-0234">DNA repair</keyword>
<evidence type="ECO:0000259" key="10">
    <source>
        <dbReference type="PROSITE" id="PS51192"/>
    </source>
</evidence>
<dbReference type="PANTHER" id="PTHR47962:SF5">
    <property type="entry name" value="ATP-DEPENDENT HELICASE LHR-RELATED"/>
    <property type="match status" value="1"/>
</dbReference>
<feature type="domain" description="Helicase C-terminal" evidence="11">
    <location>
        <begin position="259"/>
        <end position="411"/>
    </location>
</feature>
<feature type="compositionally biased region" description="Polar residues" evidence="9">
    <location>
        <begin position="1328"/>
        <end position="1347"/>
    </location>
</feature>
<dbReference type="InterPro" id="IPR027417">
    <property type="entry name" value="P-loop_NTPase"/>
</dbReference>
<keyword evidence="5" id="KW-0067">ATP-binding</keyword>
<evidence type="ECO:0000313" key="13">
    <source>
        <dbReference type="Proteomes" id="UP001179121"/>
    </source>
</evidence>
<dbReference type="InterPro" id="IPR055367">
    <property type="entry name" value="WH4_Lhr"/>
</dbReference>
<reference evidence="12" key="1">
    <citation type="submission" date="2022-10" db="EMBL/GenBank/DDBJ databases">
        <authorList>
            <person name="Koch H."/>
        </authorList>
    </citation>
    <scope>NUCLEOTIDE SEQUENCE</scope>
    <source>
        <strain evidence="12">DNF</strain>
    </source>
</reference>
<evidence type="ECO:0000259" key="11">
    <source>
        <dbReference type="PROSITE" id="PS51194"/>
    </source>
</evidence>
<dbReference type="PROSITE" id="PS51192">
    <property type="entry name" value="HELICASE_ATP_BIND_1"/>
    <property type="match status" value="1"/>
</dbReference>
<evidence type="ECO:0000256" key="8">
    <source>
        <dbReference type="ARBA" id="ARBA00023235"/>
    </source>
</evidence>
<dbReference type="InterPro" id="IPR011545">
    <property type="entry name" value="DEAD/DEAH_box_helicase_dom"/>
</dbReference>
<dbReference type="Pfam" id="PF00271">
    <property type="entry name" value="Helicase_C"/>
    <property type="match status" value="1"/>
</dbReference>
<dbReference type="RefSeq" id="WP_289268018.1">
    <property type="nucleotide sequence ID" value="NZ_OX365700.1"/>
</dbReference>
<feature type="region of interest" description="Disordered" evidence="9">
    <location>
        <begin position="1328"/>
        <end position="1351"/>
    </location>
</feature>
<dbReference type="EMBL" id="OX365700">
    <property type="protein sequence ID" value="CAI4031055.1"/>
    <property type="molecule type" value="Genomic_DNA"/>
</dbReference>
<dbReference type="GO" id="GO:0003677">
    <property type="term" value="F:DNA binding"/>
    <property type="evidence" value="ECO:0007669"/>
    <property type="project" value="UniProtKB-KW"/>
</dbReference>
<dbReference type="PANTHER" id="PTHR47962">
    <property type="entry name" value="ATP-DEPENDENT HELICASE LHR-RELATED-RELATED"/>
    <property type="match status" value="1"/>
</dbReference>
<evidence type="ECO:0000256" key="5">
    <source>
        <dbReference type="ARBA" id="ARBA00022840"/>
    </source>
</evidence>
<feature type="compositionally biased region" description="Basic residues" evidence="9">
    <location>
        <begin position="1297"/>
        <end position="1314"/>
    </location>
</feature>
<proteinExistence type="predicted"/>
<dbReference type="Pfam" id="PF08494">
    <property type="entry name" value="DEAD_assoc"/>
    <property type="match status" value="1"/>
</dbReference>
<dbReference type="InterPro" id="IPR045628">
    <property type="entry name" value="Lhr_WH_dom"/>
</dbReference>
<accession>A0AA86T3J3</accession>